<comment type="caution">
    <text evidence="1">The sequence shown here is derived from an EMBL/GenBank/DDBJ whole genome shotgun (WGS) entry which is preliminary data.</text>
</comment>
<dbReference type="Gene3D" id="3.40.190.10">
    <property type="entry name" value="Periplasmic binding protein-like II"/>
    <property type="match status" value="2"/>
</dbReference>
<dbReference type="SUPFAM" id="SSF53850">
    <property type="entry name" value="Periplasmic binding protein-like II"/>
    <property type="match status" value="1"/>
</dbReference>
<dbReference type="EMBL" id="BAAAQN010000001">
    <property type="protein sequence ID" value="GAA2010815.1"/>
    <property type="molecule type" value="Genomic_DNA"/>
</dbReference>
<dbReference type="NCBIfam" id="TIGR02122">
    <property type="entry name" value="TRAP_TAXI"/>
    <property type="match status" value="1"/>
</dbReference>
<dbReference type="PANTHER" id="PTHR42941:SF1">
    <property type="entry name" value="SLL1037 PROTEIN"/>
    <property type="match status" value="1"/>
</dbReference>
<reference evidence="1 2" key="1">
    <citation type="journal article" date="2019" name="Int. J. Syst. Evol. Microbiol.">
        <title>The Global Catalogue of Microorganisms (GCM) 10K type strain sequencing project: providing services to taxonomists for standard genome sequencing and annotation.</title>
        <authorList>
            <consortium name="The Broad Institute Genomics Platform"/>
            <consortium name="The Broad Institute Genome Sequencing Center for Infectious Disease"/>
            <person name="Wu L."/>
            <person name="Ma J."/>
        </authorList>
    </citation>
    <scope>NUCLEOTIDE SEQUENCE [LARGE SCALE GENOMIC DNA]</scope>
    <source>
        <strain evidence="1 2">JCM 16014</strain>
    </source>
</reference>
<proteinExistence type="predicted"/>
<organism evidence="1 2">
    <name type="scientific">Catenulispora yoronensis</name>
    <dbReference type="NCBI Taxonomy" id="450799"/>
    <lineage>
        <taxon>Bacteria</taxon>
        <taxon>Bacillati</taxon>
        <taxon>Actinomycetota</taxon>
        <taxon>Actinomycetes</taxon>
        <taxon>Catenulisporales</taxon>
        <taxon>Catenulisporaceae</taxon>
        <taxon>Catenulispora</taxon>
    </lineage>
</organism>
<dbReference type="InterPro" id="IPR011852">
    <property type="entry name" value="TRAP_TAXI"/>
</dbReference>
<accession>A0ABN2TJG7</accession>
<dbReference type="Pfam" id="PF16868">
    <property type="entry name" value="NMT1_3"/>
    <property type="match status" value="1"/>
</dbReference>
<protein>
    <submittedName>
        <fullName evidence="1">TAXI family TRAP transporter solute-binding subunit</fullName>
    </submittedName>
</protein>
<keyword evidence="2" id="KW-1185">Reference proteome</keyword>
<dbReference type="PANTHER" id="PTHR42941">
    <property type="entry name" value="SLL1037 PROTEIN"/>
    <property type="match status" value="1"/>
</dbReference>
<evidence type="ECO:0000313" key="1">
    <source>
        <dbReference type="EMBL" id="GAA2010815.1"/>
    </source>
</evidence>
<sequence>MTARRSAEVGWRGRLHRMSALFVALLLATVAAVASGCGADATAPERIVIAGGVDGGVYARYAAALSQALTASLGRRVQVSVLSTAGSVDNLRRLAAGSATFAICAADAVADAMAGVRPVGAPATVRTDYRAVARLYDDYIHLVVKAESPIAGLADLRGRRVAVGGSTSGTAFVARRILTAAGLSGQAVESELGLSEGLDALDRGEVDAVFWSGGLPTGRVVDAAHTERLRLVPLGDVVSPLRAEYGTVYHQGRIPAETYAGVDGVDTVAFPDLLMTTSQTPDRIVRDVITALFAHPEVIGSVPTGQLLNRAEAIFTEPVPLHEAALDYFRREKIAGG</sequence>
<dbReference type="Proteomes" id="UP001500751">
    <property type="component" value="Unassembled WGS sequence"/>
</dbReference>
<gene>
    <name evidence="1" type="ORF">GCM10009839_00950</name>
</gene>
<evidence type="ECO:0000313" key="2">
    <source>
        <dbReference type="Proteomes" id="UP001500751"/>
    </source>
</evidence>
<name>A0ABN2TJG7_9ACTN</name>